<reference evidence="1" key="1">
    <citation type="submission" date="2021-10" db="EMBL/GenBank/DDBJ databases">
        <title>Anaerobic single-cell dispensing facilitates the cultivation of human gut bacteria.</title>
        <authorList>
            <person name="Afrizal A."/>
        </authorList>
    </citation>
    <scope>NUCLEOTIDE SEQUENCE</scope>
    <source>
        <strain evidence="1">CLA-AA-H274</strain>
    </source>
</reference>
<dbReference type="InterPro" id="IPR012460">
    <property type="entry name" value="DUF1667"/>
</dbReference>
<dbReference type="RefSeq" id="WP_308452039.1">
    <property type="nucleotide sequence ID" value="NZ_JAJEPU010000057.1"/>
</dbReference>
<organism evidence="1 2">
    <name type="scientific">Brotaphodocola catenula</name>
    <dbReference type="NCBI Taxonomy" id="2885361"/>
    <lineage>
        <taxon>Bacteria</taxon>
        <taxon>Bacillati</taxon>
        <taxon>Bacillota</taxon>
        <taxon>Clostridia</taxon>
        <taxon>Lachnospirales</taxon>
        <taxon>Lachnospiraceae</taxon>
        <taxon>Brotaphodocola</taxon>
    </lineage>
</organism>
<sequence>MLRTFTCIMCPQGCDITAELEENQGKMEILSICGNKCPKGKAYVTQELIAPMRNVATSVLVTGGELPLASVRLTKPIPKDRIFDVMAEIRKVHLNAPVIEGEVVIANVLGLESDVILTRSVDKKD</sequence>
<dbReference type="Proteomes" id="UP001198962">
    <property type="component" value="Unassembled WGS sequence"/>
</dbReference>
<comment type="caution">
    <text evidence="1">The sequence shown here is derived from an EMBL/GenBank/DDBJ whole genome shotgun (WGS) entry which is preliminary data.</text>
</comment>
<protein>
    <submittedName>
        <fullName evidence="1">DUF1667 domain-containing protein</fullName>
    </submittedName>
</protein>
<proteinExistence type="predicted"/>
<dbReference type="PANTHER" id="PTHR39450:SF1">
    <property type="entry name" value="DUF1667 DOMAIN-CONTAINING PROTEIN"/>
    <property type="match status" value="1"/>
</dbReference>
<name>A0AAE3DMB2_9FIRM</name>
<evidence type="ECO:0000313" key="2">
    <source>
        <dbReference type="Proteomes" id="UP001198962"/>
    </source>
</evidence>
<dbReference type="InterPro" id="IPR036593">
    <property type="entry name" value="CPE0013-like_sf"/>
</dbReference>
<evidence type="ECO:0000313" key="1">
    <source>
        <dbReference type="EMBL" id="MCC2165841.1"/>
    </source>
</evidence>
<dbReference type="EMBL" id="JAJEPU010000057">
    <property type="protein sequence ID" value="MCC2165841.1"/>
    <property type="molecule type" value="Genomic_DNA"/>
</dbReference>
<dbReference type="SUPFAM" id="SSF160148">
    <property type="entry name" value="CPE0013-like"/>
    <property type="match status" value="1"/>
</dbReference>
<dbReference type="PANTHER" id="PTHR39450">
    <property type="entry name" value="MOLYBDOPTERIN OXIDOREDUCTASE, 4FE-4S CLUSTER-BINDING SUBUNIT"/>
    <property type="match status" value="1"/>
</dbReference>
<gene>
    <name evidence="1" type="ORF">LKD32_13350</name>
</gene>
<dbReference type="AlphaFoldDB" id="A0AAE3DMB2"/>
<dbReference type="Gene3D" id="3.10.530.10">
    <property type="entry name" value="CPE0013-like"/>
    <property type="match status" value="1"/>
</dbReference>
<keyword evidence="2" id="KW-1185">Reference proteome</keyword>
<dbReference type="Pfam" id="PF07892">
    <property type="entry name" value="DUF1667"/>
    <property type="match status" value="1"/>
</dbReference>
<accession>A0AAE3DMB2</accession>